<reference evidence="1 2" key="1">
    <citation type="submission" date="2016-06" db="EMBL/GenBank/DDBJ databases">
        <authorList>
            <person name="Kjaerup R.B."/>
            <person name="Dalgaard T.S."/>
            <person name="Juul-Madsen H.R."/>
        </authorList>
    </citation>
    <scope>NUCLEOTIDE SEQUENCE [LARGE SCALE GENOMIC DNA]</scope>
    <source>
        <strain evidence="1 2">DSM 45097</strain>
    </source>
</reference>
<gene>
    <name evidence="1" type="ORF">GA0074704_4059</name>
</gene>
<keyword evidence="2" id="KW-1185">Reference proteome</keyword>
<dbReference type="AlphaFoldDB" id="A0A1C5J2R6"/>
<dbReference type="Proteomes" id="UP000198210">
    <property type="component" value="Chromosome I"/>
</dbReference>
<proteinExistence type="predicted"/>
<dbReference type="EMBL" id="LT607751">
    <property type="protein sequence ID" value="SCG64880.1"/>
    <property type="molecule type" value="Genomic_DNA"/>
</dbReference>
<name>A0A1C5J2R6_9ACTN</name>
<organism evidence="1 2">
    <name type="scientific">Micromonospora siamensis</name>
    <dbReference type="NCBI Taxonomy" id="299152"/>
    <lineage>
        <taxon>Bacteria</taxon>
        <taxon>Bacillati</taxon>
        <taxon>Actinomycetota</taxon>
        <taxon>Actinomycetes</taxon>
        <taxon>Micromonosporales</taxon>
        <taxon>Micromonosporaceae</taxon>
        <taxon>Micromonospora</taxon>
    </lineage>
</organism>
<protein>
    <submittedName>
        <fullName evidence="1">Uncharacterized protein</fullName>
    </submittedName>
</protein>
<accession>A0A1C5J2R6</accession>
<evidence type="ECO:0000313" key="1">
    <source>
        <dbReference type="EMBL" id="SCG64880.1"/>
    </source>
</evidence>
<sequence length="198" mass="21894">MPSWHQPNAARCSSRLARYRAEVPDHYDEPLREVAERIDQTGSLGKSDIGALYLWKRIPRGPWCLELLRMPKAKVRAITSATVQAARLIEMPVPEAAAAARSTLYPLPGTKTGDALPSALILASAPKRMAVYDIRAHKGLARVCLPLRNGHGRYRRYMELVETCRAELLAHGAGVHTARQVDLALYWLGGHPAHPGPR</sequence>
<evidence type="ECO:0000313" key="2">
    <source>
        <dbReference type="Proteomes" id="UP000198210"/>
    </source>
</evidence>